<organism evidence="2 3">
    <name type="scientific">Frankia alni (strain DSM 45986 / CECT 9034 / ACN14a)</name>
    <dbReference type="NCBI Taxonomy" id="326424"/>
    <lineage>
        <taxon>Bacteria</taxon>
        <taxon>Bacillati</taxon>
        <taxon>Actinomycetota</taxon>
        <taxon>Actinomycetes</taxon>
        <taxon>Frankiales</taxon>
        <taxon>Frankiaceae</taxon>
        <taxon>Frankia</taxon>
    </lineage>
</organism>
<proteinExistence type="predicted"/>
<keyword evidence="3" id="KW-1185">Reference proteome</keyword>
<name>Q0RMM3_FRAAA</name>
<gene>
    <name evidence="2" type="ordered locus">FRAAL2577</name>
</gene>
<evidence type="ECO:0000256" key="1">
    <source>
        <dbReference type="SAM" id="MobiDB-lite"/>
    </source>
</evidence>
<feature type="compositionally biased region" description="Basic and acidic residues" evidence="1">
    <location>
        <begin position="149"/>
        <end position="159"/>
    </location>
</feature>
<feature type="compositionally biased region" description="Basic and acidic residues" evidence="1">
    <location>
        <begin position="180"/>
        <end position="198"/>
    </location>
</feature>
<feature type="region of interest" description="Disordered" evidence="1">
    <location>
        <begin position="253"/>
        <end position="283"/>
    </location>
</feature>
<evidence type="ECO:0000313" key="2">
    <source>
        <dbReference type="EMBL" id="CAJ61224.1"/>
    </source>
</evidence>
<dbReference type="KEGG" id="fal:FRAAL2577"/>
<dbReference type="HOGENOM" id="CLU_982638_0_0_11"/>
<feature type="compositionally biased region" description="Basic and acidic residues" evidence="1">
    <location>
        <begin position="110"/>
        <end position="126"/>
    </location>
</feature>
<protein>
    <submittedName>
        <fullName evidence="2">Uncharacterized protein</fullName>
    </submittedName>
</protein>
<accession>Q0RMM3</accession>
<feature type="region of interest" description="Disordered" evidence="1">
    <location>
        <begin position="110"/>
        <end position="163"/>
    </location>
</feature>
<reference evidence="2 3" key="1">
    <citation type="journal article" date="2007" name="Genome Res.">
        <title>Genome characteristics of facultatively symbiotic Frankia sp. strains reflect host range and host plant biogeography.</title>
        <authorList>
            <person name="Normand P."/>
            <person name="Lapierre P."/>
            <person name="Tisa L.S."/>
            <person name="Gogarten J.P."/>
            <person name="Alloisio N."/>
            <person name="Bagnarol E."/>
            <person name="Bassi C.A."/>
            <person name="Berry A.M."/>
            <person name="Bickhart D.M."/>
            <person name="Choisne N."/>
            <person name="Couloux A."/>
            <person name="Cournoyer B."/>
            <person name="Cruveiller S."/>
            <person name="Daubin V."/>
            <person name="Demange N."/>
            <person name="Francino M.P."/>
            <person name="Goltsman E."/>
            <person name="Huang Y."/>
            <person name="Kopp O.R."/>
            <person name="Labarre L."/>
            <person name="Lapidus A."/>
            <person name="Lavire C."/>
            <person name="Marechal J."/>
            <person name="Martinez M."/>
            <person name="Mastronunzio J.E."/>
            <person name="Mullin B.C."/>
            <person name="Niemann J."/>
            <person name="Pujic P."/>
            <person name="Rawnsley T."/>
            <person name="Rouy Z."/>
            <person name="Schenowitz C."/>
            <person name="Sellstedt A."/>
            <person name="Tavares F."/>
            <person name="Tomkins J.P."/>
            <person name="Vallenet D."/>
            <person name="Valverde C."/>
            <person name="Wall L.G."/>
            <person name="Wang Y."/>
            <person name="Medigue C."/>
            <person name="Benson D.R."/>
        </authorList>
    </citation>
    <scope>NUCLEOTIDE SEQUENCE [LARGE SCALE GENOMIC DNA]</scope>
    <source>
        <strain evidence="3">DSM 45986 / CECT 9034 / ACN14a</strain>
    </source>
</reference>
<dbReference type="Proteomes" id="UP000000657">
    <property type="component" value="Chromosome"/>
</dbReference>
<dbReference type="EMBL" id="CT573213">
    <property type="protein sequence ID" value="CAJ61224.1"/>
    <property type="molecule type" value="Genomic_DNA"/>
</dbReference>
<feature type="compositionally biased region" description="Basic and acidic residues" evidence="1">
    <location>
        <begin position="253"/>
        <end position="266"/>
    </location>
</feature>
<sequence>MARSSGVNEICEKGYGMKKRTGRYAALLTMSGVATGAVLLGPGVAMAQAAEPTVAAPPAGAAEAAGIQDPLFPASWRWDADKWDHKKRDVVKKKEKATFERVTWFDKKDHHKKWDDNWDDETKPGDDPTWNDDDPGSDVGDPAALAAWDPDKGNWDHKKRDVVKKKEKATFEHVTWFDKKDHHKKWDDNWDDETKPGDDPTWNDDDPGSDVGDPASLVAWDQDKGNWDHKKRDVVKKKEKATFERVTWFDKKDHHKKWDDRWEQHDPGSNGLADDTEGVGIAG</sequence>
<dbReference type="AlphaFoldDB" id="Q0RMM3"/>
<evidence type="ECO:0000313" key="3">
    <source>
        <dbReference type="Proteomes" id="UP000000657"/>
    </source>
</evidence>
<feature type="region of interest" description="Disordered" evidence="1">
    <location>
        <begin position="180"/>
        <end position="218"/>
    </location>
</feature>